<comment type="catalytic activity">
    <reaction evidence="6">
        <text>(6S)-NADPHX + ADP = AMP + phosphate + NADPH + H(+)</text>
        <dbReference type="Rhea" id="RHEA:32235"/>
        <dbReference type="ChEBI" id="CHEBI:15378"/>
        <dbReference type="ChEBI" id="CHEBI:43474"/>
        <dbReference type="ChEBI" id="CHEBI:57783"/>
        <dbReference type="ChEBI" id="CHEBI:64076"/>
        <dbReference type="ChEBI" id="CHEBI:456215"/>
        <dbReference type="ChEBI" id="CHEBI:456216"/>
        <dbReference type="EC" id="4.2.1.136"/>
    </reaction>
</comment>
<keyword evidence="3 6" id="KW-0521">NADP</keyword>
<evidence type="ECO:0000256" key="3">
    <source>
        <dbReference type="ARBA" id="ARBA00022857"/>
    </source>
</evidence>
<evidence type="ECO:0000256" key="5">
    <source>
        <dbReference type="ARBA" id="ARBA00023239"/>
    </source>
</evidence>
<dbReference type="Proteomes" id="UP000072189">
    <property type="component" value="Unassembled WGS sequence"/>
</dbReference>
<dbReference type="EC" id="4.2.1.136" evidence="6"/>
<comment type="function">
    <text evidence="6">Catalyzes the dehydration of the S-form of NAD(P)HX at the expense of ADP, which is converted to AMP. Together with NAD(P)HX epimerase, which catalyzes the epimerization of the S- and R-forms, the enzyme allows the repair of both epimers of NAD(P)HX, a damaged form of NAD(P)H that is a result of enzymatic or heat-dependent hydration.</text>
</comment>
<name>A0A147FCR3_MICTE</name>
<dbReference type="GO" id="GO:0016301">
    <property type="term" value="F:kinase activity"/>
    <property type="evidence" value="ECO:0007669"/>
    <property type="project" value="UniProtKB-KW"/>
</dbReference>
<dbReference type="GO" id="GO:0052855">
    <property type="term" value="F:ADP-dependent NAD(P)H-hydrate dehydratase activity"/>
    <property type="evidence" value="ECO:0007669"/>
    <property type="project" value="UniProtKB-UniRule"/>
</dbReference>
<protein>
    <recommendedName>
        <fullName evidence="6">ADP-dependent (S)-NAD(P)H-hydrate dehydratase</fullName>
        <ecNumber evidence="6">4.2.1.136</ecNumber>
    </recommendedName>
    <alternativeName>
        <fullName evidence="6">ADP-dependent NAD(P)HX dehydratase</fullName>
    </alternativeName>
</protein>
<evidence type="ECO:0000256" key="1">
    <source>
        <dbReference type="ARBA" id="ARBA00022741"/>
    </source>
</evidence>
<proteinExistence type="inferred from homology"/>
<gene>
    <name evidence="6" type="primary">nnrD</name>
    <name evidence="8" type="ORF">RSA3_00185</name>
</gene>
<keyword evidence="1 6" id="KW-0547">Nucleotide-binding</keyword>
<evidence type="ECO:0000256" key="6">
    <source>
        <dbReference type="HAMAP-Rule" id="MF_01965"/>
    </source>
</evidence>
<keyword evidence="4 6" id="KW-0520">NAD</keyword>
<dbReference type="HAMAP" id="MF_01965">
    <property type="entry name" value="NADHX_dehydratase"/>
    <property type="match status" value="1"/>
</dbReference>
<dbReference type="GO" id="GO:0052856">
    <property type="term" value="F:NAD(P)HX epimerase activity"/>
    <property type="evidence" value="ECO:0007669"/>
    <property type="project" value="TreeGrafter"/>
</dbReference>
<dbReference type="GO" id="GO:0046496">
    <property type="term" value="P:nicotinamide nucleotide metabolic process"/>
    <property type="evidence" value="ECO:0007669"/>
    <property type="project" value="UniProtKB-UniRule"/>
</dbReference>
<comment type="cofactor">
    <cofactor evidence="6">
        <name>Mg(2+)</name>
        <dbReference type="ChEBI" id="CHEBI:18420"/>
    </cofactor>
</comment>
<accession>A0A147FCR3</accession>
<evidence type="ECO:0000313" key="8">
    <source>
        <dbReference type="EMBL" id="KTS14365.1"/>
    </source>
</evidence>
<keyword evidence="5 6" id="KW-0456">Lyase</keyword>
<dbReference type="PROSITE" id="PS51383">
    <property type="entry name" value="YJEF_C_3"/>
    <property type="match status" value="1"/>
</dbReference>
<dbReference type="Pfam" id="PF01256">
    <property type="entry name" value="Carb_kinase"/>
    <property type="match status" value="1"/>
</dbReference>
<sequence>MASSTENVTLSLLREWGLPEPGGSKKSRGQVVVVGGSTRSPGGVLLSAEATLRVGAGRVGLAVPTDIAPPLGPAMPEAGVYVLPAGSHPLDEHLRSAVESADAVLLGPGFDDPDVTRAALLAVADADVDRLVLDAFALGILPDVDRGILPDELLINANEEEAALLLGRDLGDDRVADVRQIAERFSAVVHCFGTVAAADGRAWRAEPGGSGLGTAGSGDVLAGAIAGFAALGMEPERAAVWGGWTHARAGDRLTERLGIGFLARDLLAELTAVVHDS</sequence>
<dbReference type="PANTHER" id="PTHR12592">
    <property type="entry name" value="ATP-DEPENDENT (S)-NAD(P)H-HYDRATE DEHYDRATASE FAMILY MEMBER"/>
    <property type="match status" value="1"/>
</dbReference>
<reference evidence="8 9" key="1">
    <citation type="journal article" date="2016" name="Front. Microbiol.">
        <title>Genomic Resource of Rice Seed Associated Bacteria.</title>
        <authorList>
            <person name="Midha S."/>
            <person name="Bansal K."/>
            <person name="Sharma S."/>
            <person name="Kumar N."/>
            <person name="Patil P.P."/>
            <person name="Chaudhry V."/>
            <person name="Patil P.B."/>
        </authorList>
    </citation>
    <scope>NUCLEOTIDE SEQUENCE [LARGE SCALE GENOMIC DNA]</scope>
    <source>
        <strain evidence="8 9">RSA3</strain>
    </source>
</reference>
<comment type="catalytic activity">
    <reaction evidence="6">
        <text>(6S)-NADHX + ADP = AMP + phosphate + NADH + H(+)</text>
        <dbReference type="Rhea" id="RHEA:32223"/>
        <dbReference type="ChEBI" id="CHEBI:15378"/>
        <dbReference type="ChEBI" id="CHEBI:43474"/>
        <dbReference type="ChEBI" id="CHEBI:57945"/>
        <dbReference type="ChEBI" id="CHEBI:64074"/>
        <dbReference type="ChEBI" id="CHEBI:456215"/>
        <dbReference type="ChEBI" id="CHEBI:456216"/>
        <dbReference type="EC" id="4.2.1.136"/>
    </reaction>
</comment>
<dbReference type="CDD" id="cd01171">
    <property type="entry name" value="YXKO-related"/>
    <property type="match status" value="1"/>
</dbReference>
<feature type="binding site" evidence="6">
    <location>
        <position position="218"/>
    </location>
    <ligand>
        <name>AMP</name>
        <dbReference type="ChEBI" id="CHEBI:456215"/>
    </ligand>
</feature>
<evidence type="ECO:0000256" key="2">
    <source>
        <dbReference type="ARBA" id="ARBA00022840"/>
    </source>
</evidence>
<comment type="caution">
    <text evidence="6">Lacks conserved residue(s) required for the propagation of feature annotation.</text>
</comment>
<evidence type="ECO:0000259" key="7">
    <source>
        <dbReference type="PROSITE" id="PS51383"/>
    </source>
</evidence>
<comment type="similarity">
    <text evidence="6">Belongs to the NnrD/CARKD family.</text>
</comment>
<dbReference type="PATRIC" id="fig|2033.7.peg.40"/>
<dbReference type="EMBL" id="LDRV01000001">
    <property type="protein sequence ID" value="KTS14365.1"/>
    <property type="molecule type" value="Genomic_DNA"/>
</dbReference>
<dbReference type="PROSITE" id="PS01050">
    <property type="entry name" value="YJEF_C_2"/>
    <property type="match status" value="1"/>
</dbReference>
<dbReference type="RefSeq" id="WP_058612842.1">
    <property type="nucleotide sequence ID" value="NZ_LDRV01000001.1"/>
</dbReference>
<dbReference type="InterPro" id="IPR017953">
    <property type="entry name" value="Carbohydrate_kinase_pred_CS"/>
</dbReference>
<dbReference type="AlphaFoldDB" id="A0A147FCR3"/>
<dbReference type="Gene3D" id="3.40.1190.20">
    <property type="match status" value="1"/>
</dbReference>
<dbReference type="GO" id="GO:0005524">
    <property type="term" value="F:ATP binding"/>
    <property type="evidence" value="ECO:0007669"/>
    <property type="project" value="UniProtKB-KW"/>
</dbReference>
<keyword evidence="8" id="KW-0808">Transferase</keyword>
<dbReference type="InterPro" id="IPR000631">
    <property type="entry name" value="CARKD"/>
</dbReference>
<feature type="binding site" evidence="6">
    <location>
        <position position="109"/>
    </location>
    <ligand>
        <name>(6S)-NADPHX</name>
        <dbReference type="ChEBI" id="CHEBI:64076"/>
    </ligand>
</feature>
<comment type="caution">
    <text evidence="8">The sequence shown here is derived from an EMBL/GenBank/DDBJ whole genome shotgun (WGS) entry which is preliminary data.</text>
</comment>
<dbReference type="SUPFAM" id="SSF53613">
    <property type="entry name" value="Ribokinase-like"/>
    <property type="match status" value="1"/>
</dbReference>
<dbReference type="PANTHER" id="PTHR12592:SF0">
    <property type="entry name" value="ATP-DEPENDENT (S)-NAD(P)H-HYDRATE DEHYDRATASE"/>
    <property type="match status" value="1"/>
</dbReference>
<evidence type="ECO:0000256" key="4">
    <source>
        <dbReference type="ARBA" id="ARBA00023027"/>
    </source>
</evidence>
<feature type="domain" description="YjeF C-terminal" evidence="7">
    <location>
        <begin position="8"/>
        <end position="277"/>
    </location>
</feature>
<dbReference type="InterPro" id="IPR029056">
    <property type="entry name" value="Ribokinase-like"/>
</dbReference>
<keyword evidence="8" id="KW-0418">Kinase</keyword>
<dbReference type="GO" id="GO:0110051">
    <property type="term" value="P:metabolite repair"/>
    <property type="evidence" value="ECO:0007669"/>
    <property type="project" value="TreeGrafter"/>
</dbReference>
<comment type="subunit">
    <text evidence="6">Homotetramer.</text>
</comment>
<keyword evidence="2 6" id="KW-0067">ATP-binding</keyword>
<organism evidence="8 9">
    <name type="scientific">Microbacterium testaceum</name>
    <name type="common">Aureobacterium testaceum</name>
    <name type="synonym">Brevibacterium testaceum</name>
    <dbReference type="NCBI Taxonomy" id="2033"/>
    <lineage>
        <taxon>Bacteria</taxon>
        <taxon>Bacillati</taxon>
        <taxon>Actinomycetota</taxon>
        <taxon>Actinomycetes</taxon>
        <taxon>Micrococcales</taxon>
        <taxon>Microbacteriaceae</taxon>
        <taxon>Microbacterium</taxon>
    </lineage>
</organism>
<feature type="binding site" evidence="6">
    <location>
        <position position="219"/>
    </location>
    <ligand>
        <name>(6S)-NADPHX</name>
        <dbReference type="ChEBI" id="CHEBI:64076"/>
    </ligand>
</feature>
<evidence type="ECO:0000313" key="9">
    <source>
        <dbReference type="Proteomes" id="UP000072189"/>
    </source>
</evidence>